<evidence type="ECO:0000313" key="2">
    <source>
        <dbReference type="Proteomes" id="UP000730618"/>
    </source>
</evidence>
<name>A0ABM8VIP7_9BACL</name>
<dbReference type="EMBL" id="CAJVCE010000008">
    <property type="protein sequence ID" value="CAG7644339.1"/>
    <property type="molecule type" value="Genomic_DNA"/>
</dbReference>
<keyword evidence="2" id="KW-1185">Reference proteome</keyword>
<dbReference type="RefSeq" id="WP_218099550.1">
    <property type="nucleotide sequence ID" value="NZ_CAJVCE010000008.1"/>
</dbReference>
<evidence type="ECO:0000313" key="1">
    <source>
        <dbReference type="EMBL" id="CAG7644339.1"/>
    </source>
</evidence>
<proteinExistence type="predicted"/>
<sequence length="97" mass="11696">MLDVPSQYMKLSSAASTNVISDFFIMRKYRHKGLGREAAFRLFDQYRGTWEIRQTLSNHDAYQFWRRLIEKYKGDEPFRDEIVRNDRWNGPVLVFQS</sequence>
<accession>A0ABM8VIP7</accession>
<organism evidence="1 2">
    <name type="scientific">Paenibacillus allorhizosphaerae</name>
    <dbReference type="NCBI Taxonomy" id="2849866"/>
    <lineage>
        <taxon>Bacteria</taxon>
        <taxon>Bacillati</taxon>
        <taxon>Bacillota</taxon>
        <taxon>Bacilli</taxon>
        <taxon>Bacillales</taxon>
        <taxon>Paenibacillaceae</taxon>
        <taxon>Paenibacillus</taxon>
    </lineage>
</organism>
<protein>
    <recommendedName>
        <fullName evidence="3">GNAT family N-acetyltransferase</fullName>
    </recommendedName>
</protein>
<evidence type="ECO:0008006" key="3">
    <source>
        <dbReference type="Google" id="ProtNLM"/>
    </source>
</evidence>
<gene>
    <name evidence="1" type="ORF">PAECIP111802_03234</name>
</gene>
<dbReference type="Proteomes" id="UP000730618">
    <property type="component" value="Unassembled WGS sequence"/>
</dbReference>
<reference evidence="1 2" key="1">
    <citation type="submission" date="2021-06" db="EMBL/GenBank/DDBJ databases">
        <authorList>
            <person name="Criscuolo A."/>
        </authorList>
    </citation>
    <scope>NUCLEOTIDE SEQUENCE [LARGE SCALE GENOMIC DNA]</scope>
    <source>
        <strain evidence="2">CIP 111802</strain>
    </source>
</reference>
<comment type="caution">
    <text evidence="1">The sequence shown here is derived from an EMBL/GenBank/DDBJ whole genome shotgun (WGS) entry which is preliminary data.</text>
</comment>